<dbReference type="Pfam" id="PF25019">
    <property type="entry name" value="LRR_R13L1-DRL21"/>
    <property type="match status" value="1"/>
</dbReference>
<name>A0AB40CGM4_DIOCR</name>
<dbReference type="InterPro" id="IPR038005">
    <property type="entry name" value="RX-like_CC"/>
</dbReference>
<dbReference type="Gene3D" id="3.40.50.300">
    <property type="entry name" value="P-loop containing nucleotide triphosphate hydrolases"/>
    <property type="match status" value="1"/>
</dbReference>
<dbReference type="FunFam" id="1.10.10.10:FF:000322">
    <property type="entry name" value="Probable disease resistance protein At1g63360"/>
    <property type="match status" value="1"/>
</dbReference>
<feature type="domain" description="Disease resistance N-terminal" evidence="8">
    <location>
        <begin position="11"/>
        <end position="99"/>
    </location>
</feature>
<protein>
    <submittedName>
        <fullName evidence="12">Disease resistance protein RGA3 isoform X1</fullName>
    </submittedName>
</protein>
<evidence type="ECO:0000256" key="3">
    <source>
        <dbReference type="ARBA" id="ARBA00022737"/>
    </source>
</evidence>
<dbReference type="PANTHER" id="PTHR36766:SF48">
    <property type="entry name" value="DISEASE RESISTANCE PROTEIN RGA3"/>
    <property type="match status" value="1"/>
</dbReference>
<feature type="domain" description="Disease resistance protein winged helix" evidence="9">
    <location>
        <begin position="430"/>
        <end position="502"/>
    </location>
</feature>
<feature type="domain" description="NB-ARC" evidence="7">
    <location>
        <begin position="170"/>
        <end position="344"/>
    </location>
</feature>
<dbReference type="Proteomes" id="UP001515500">
    <property type="component" value="Chromosome 14"/>
</dbReference>
<evidence type="ECO:0000256" key="4">
    <source>
        <dbReference type="ARBA" id="ARBA00022741"/>
    </source>
</evidence>
<dbReference type="InterPro" id="IPR058922">
    <property type="entry name" value="WHD_DRP"/>
</dbReference>
<dbReference type="CDD" id="cd14798">
    <property type="entry name" value="RX-CC_like"/>
    <property type="match status" value="1"/>
</dbReference>
<reference evidence="12" key="1">
    <citation type="submission" date="2025-08" db="UniProtKB">
        <authorList>
            <consortium name="RefSeq"/>
        </authorList>
    </citation>
    <scope>IDENTIFICATION</scope>
</reference>
<dbReference type="PRINTS" id="PR00364">
    <property type="entry name" value="DISEASERSIST"/>
</dbReference>
<dbReference type="InterPro" id="IPR041118">
    <property type="entry name" value="Rx_N"/>
</dbReference>
<keyword evidence="6" id="KW-0067">ATP-binding</keyword>
<keyword evidence="11" id="KW-1185">Reference proteome</keyword>
<dbReference type="SUPFAM" id="SSF52540">
    <property type="entry name" value="P-loop containing nucleoside triphosphate hydrolases"/>
    <property type="match status" value="1"/>
</dbReference>
<evidence type="ECO:0000259" key="7">
    <source>
        <dbReference type="Pfam" id="PF00931"/>
    </source>
</evidence>
<evidence type="ECO:0000313" key="11">
    <source>
        <dbReference type="Proteomes" id="UP001515500"/>
    </source>
</evidence>
<dbReference type="GO" id="GO:0009626">
    <property type="term" value="P:plant-type hypersensitive response"/>
    <property type="evidence" value="ECO:0007669"/>
    <property type="project" value="UniProtKB-ARBA"/>
</dbReference>
<organism evidence="11 12">
    <name type="scientific">Dioscorea cayennensis subsp. rotundata</name>
    <name type="common">White Guinea yam</name>
    <name type="synonym">Dioscorea rotundata</name>
    <dbReference type="NCBI Taxonomy" id="55577"/>
    <lineage>
        <taxon>Eukaryota</taxon>
        <taxon>Viridiplantae</taxon>
        <taxon>Streptophyta</taxon>
        <taxon>Embryophyta</taxon>
        <taxon>Tracheophyta</taxon>
        <taxon>Spermatophyta</taxon>
        <taxon>Magnoliopsida</taxon>
        <taxon>Liliopsida</taxon>
        <taxon>Dioscoreales</taxon>
        <taxon>Dioscoreaceae</taxon>
        <taxon>Dioscorea</taxon>
    </lineage>
</organism>
<keyword evidence="3" id="KW-0677">Repeat</keyword>
<dbReference type="SUPFAM" id="SSF52047">
    <property type="entry name" value="RNI-like"/>
    <property type="match status" value="1"/>
</dbReference>
<accession>A0AB40CGM4</accession>
<dbReference type="InterPro" id="IPR036388">
    <property type="entry name" value="WH-like_DNA-bd_sf"/>
</dbReference>
<evidence type="ECO:0000256" key="5">
    <source>
        <dbReference type="ARBA" id="ARBA00022821"/>
    </source>
</evidence>
<dbReference type="InterPro" id="IPR002182">
    <property type="entry name" value="NB-ARC"/>
</dbReference>
<dbReference type="InterPro" id="IPR056789">
    <property type="entry name" value="LRR_R13L1-DRL21"/>
</dbReference>
<dbReference type="GO" id="GO:0002758">
    <property type="term" value="P:innate immune response-activating signaling pathway"/>
    <property type="evidence" value="ECO:0007669"/>
    <property type="project" value="UniProtKB-ARBA"/>
</dbReference>
<keyword evidence="5" id="KW-0611">Plant defense</keyword>
<proteinExistence type="inferred from homology"/>
<dbReference type="InterPro" id="IPR001611">
    <property type="entry name" value="Leu-rich_rpt"/>
</dbReference>
<dbReference type="GO" id="GO:0005524">
    <property type="term" value="F:ATP binding"/>
    <property type="evidence" value="ECO:0007669"/>
    <property type="project" value="UniProtKB-KW"/>
</dbReference>
<sequence length="1095" mass="124562">MQEAVVASALLQLIFKKLASSILLEFGLLLGVSEDLENLKIILLTVEDVLEDAEHRLVKDKSLVNWLRKLKDAAYDADDVLDAFQTEALLHRRTGKVSTFFSSSNPIAFRFKIAHKIKDIMGRLDVIAAERTKFHLREGGSFSLDQRRNEVNCERQTNSFINESEIYGRDEDKERLIRFLTDDENNDDRGLSVLPIVGLGGLGKTTLAQLAYNDDRIKRHFELQVWVCISLYFDIRRITKAIIESSTWNVCDLSDIEPMQHQLRGLFEGRRVLLVLDDVWNENEHKWDELKHLLSGGTMTQGSKVIVTTRSIRVASIMGTVPSLQLSGLSEDHCWTLFRQRAFGRGKGEETLRLVAIGKDIVKKCGGVPLAAKALGSLMAFKRSEGEWLSVRDSQLWRLPEEEVGILPALRLSYDHLPSHLKQCFAYCSIFPKDYEIDKEKLIEMWVAQGFILPFDEGTMLEDIGNEYFNNLLWRSFFQDVQWNGYANKVTCKMHDLIHDLARYVAGEECFVAEIGSKERLNIPGGCRFSAVVCSKNSSEIPFALDKQKKLRSLVLLLKDSYTYIDLRSAVKEVPARMFSSLPHLRVLDLSRSNIKELPIAIGRLKHLRLLDMSRTEVETLPNSITSLINLYRLNLEYCCRLRELPQGIASMFNLRHLRIYECLSLTQMPKRMGQLQDLLTLSKYVVGEDVGRTIMELRSLNLLCGQLQIDNLEKVRDASEANEANLKAKQNLRSLYLWWKMGVNEGPRREEYVDEDVLEALQPHPSLEKLVIIGYRGFAMPKWMTTAESLPSLSYLVSITLNRLKRLQELPPFGLLPALKVLNIYDMETLCKIGNEFFGESGTFPCLQELNLCDMPNLKEWLTNPVSGSAAFPCLSVVTLKGCPNLTVEPCIPPSIQTISISYSNAGVLSADSLRKQRSSSLVQLQIQDCKSLSSSSLSSVSMFDGLQYLTVLKDLSIEHCEQLTCLPLFIFQQQQLGSSICSITISHNPNLISLGGEEVKEKIFTALKYLEIRGCHRLVTLPEWVGRLVSLQSLKICHCSSLNILPHLLVNLAQLQDLTIKHCPLLTLKCWRNIDIRKEWHKMEHIRHIDIDF</sequence>
<comment type="similarity">
    <text evidence="1">Belongs to the disease resistance NB-LRR family.</text>
</comment>
<feature type="domain" description="R13L1/DRL21-like LRR repeat region" evidence="10">
    <location>
        <begin position="695"/>
        <end position="828"/>
    </location>
</feature>
<dbReference type="Pfam" id="PF23559">
    <property type="entry name" value="WHD_DRP"/>
    <property type="match status" value="1"/>
</dbReference>
<keyword evidence="4" id="KW-0547">Nucleotide-binding</keyword>
<dbReference type="Gene3D" id="1.20.5.4130">
    <property type="match status" value="1"/>
</dbReference>
<evidence type="ECO:0000259" key="8">
    <source>
        <dbReference type="Pfam" id="PF18052"/>
    </source>
</evidence>
<dbReference type="InterPro" id="IPR042197">
    <property type="entry name" value="Apaf_helical"/>
</dbReference>
<evidence type="ECO:0000259" key="10">
    <source>
        <dbReference type="Pfam" id="PF25019"/>
    </source>
</evidence>
<dbReference type="Pfam" id="PF18052">
    <property type="entry name" value="Rx_N"/>
    <property type="match status" value="1"/>
</dbReference>
<dbReference type="Gene3D" id="1.10.8.430">
    <property type="entry name" value="Helical domain of apoptotic protease-activating factors"/>
    <property type="match status" value="1"/>
</dbReference>
<dbReference type="AlphaFoldDB" id="A0AB40CGM4"/>
<evidence type="ECO:0000259" key="9">
    <source>
        <dbReference type="Pfam" id="PF23559"/>
    </source>
</evidence>
<dbReference type="GeneID" id="120276340"/>
<evidence type="ECO:0000313" key="12">
    <source>
        <dbReference type="RefSeq" id="XP_039138996.1"/>
    </source>
</evidence>
<dbReference type="GO" id="GO:0042742">
    <property type="term" value="P:defense response to bacterium"/>
    <property type="evidence" value="ECO:0007669"/>
    <property type="project" value="UniProtKB-ARBA"/>
</dbReference>
<dbReference type="Gene3D" id="1.10.10.10">
    <property type="entry name" value="Winged helix-like DNA-binding domain superfamily/Winged helix DNA-binding domain"/>
    <property type="match status" value="1"/>
</dbReference>
<dbReference type="SUPFAM" id="SSF52058">
    <property type="entry name" value="L domain-like"/>
    <property type="match status" value="1"/>
</dbReference>
<evidence type="ECO:0000256" key="2">
    <source>
        <dbReference type="ARBA" id="ARBA00022614"/>
    </source>
</evidence>
<evidence type="ECO:0000256" key="1">
    <source>
        <dbReference type="ARBA" id="ARBA00008894"/>
    </source>
</evidence>
<keyword evidence="2" id="KW-0433">Leucine-rich repeat</keyword>
<dbReference type="PANTHER" id="PTHR36766">
    <property type="entry name" value="PLANT BROAD-SPECTRUM MILDEW RESISTANCE PROTEIN RPW8"/>
    <property type="match status" value="1"/>
</dbReference>
<dbReference type="GO" id="GO:0043531">
    <property type="term" value="F:ADP binding"/>
    <property type="evidence" value="ECO:0007669"/>
    <property type="project" value="InterPro"/>
</dbReference>
<dbReference type="RefSeq" id="XP_039138996.1">
    <property type="nucleotide sequence ID" value="XM_039283062.1"/>
</dbReference>
<gene>
    <name evidence="12" type="primary">LOC120276340</name>
</gene>
<evidence type="ECO:0000256" key="6">
    <source>
        <dbReference type="ARBA" id="ARBA00022840"/>
    </source>
</evidence>
<dbReference type="Gene3D" id="3.80.10.10">
    <property type="entry name" value="Ribonuclease Inhibitor"/>
    <property type="match status" value="3"/>
</dbReference>
<dbReference type="Pfam" id="PF13855">
    <property type="entry name" value="LRR_8"/>
    <property type="match status" value="1"/>
</dbReference>
<dbReference type="InterPro" id="IPR032675">
    <property type="entry name" value="LRR_dom_sf"/>
</dbReference>
<dbReference type="InterPro" id="IPR027417">
    <property type="entry name" value="P-loop_NTPase"/>
</dbReference>
<dbReference type="Pfam" id="PF00931">
    <property type="entry name" value="NB-ARC"/>
    <property type="match status" value="1"/>
</dbReference>